<dbReference type="STRING" id="286156.Ppb6_00602"/>
<evidence type="ECO:0000313" key="2">
    <source>
        <dbReference type="Proteomes" id="UP000093476"/>
    </source>
</evidence>
<evidence type="ECO:0000313" key="1">
    <source>
        <dbReference type="EMBL" id="OCQ54290.1"/>
    </source>
</evidence>
<comment type="caution">
    <text evidence="1">The sequence shown here is derived from an EMBL/GenBank/DDBJ whole genome shotgun (WGS) entry which is preliminary data.</text>
</comment>
<accession>A0A1C0U8M6</accession>
<reference evidence="1 2" key="1">
    <citation type="submission" date="2015-12" db="EMBL/GenBank/DDBJ databases">
        <title>Genome comparisons provide insights into the role of secondary metabolites in the pathogenic phase of the Photorhabdus life cycle.</title>
        <authorList>
            <person name="Tobias N.J."/>
            <person name="Mishra B."/>
            <person name="Gupta D.K."/>
            <person name="Thines M."/>
            <person name="Stinear T.P."/>
            <person name="Bode H.B."/>
        </authorList>
    </citation>
    <scope>NUCLEOTIDE SEQUENCE [LARGE SCALE GENOMIC DNA]</scope>
    <source>
        <strain evidence="1 2">PB68.1</strain>
    </source>
</reference>
<sequence length="51" mass="5610">MQELLKSGRLFWPPNIVQGIFGGYQRSVGECGGSCLASGLLTSNYQKILYK</sequence>
<dbReference type="AlphaFoldDB" id="A0A1C0U8M6"/>
<keyword evidence="2" id="KW-1185">Reference proteome</keyword>
<dbReference type="PATRIC" id="fig|286156.4.peg.696"/>
<organism evidence="1 2">
    <name type="scientific">Photorhabdus australis subsp. thailandensis</name>
    <dbReference type="NCBI Taxonomy" id="2805096"/>
    <lineage>
        <taxon>Bacteria</taxon>
        <taxon>Pseudomonadati</taxon>
        <taxon>Pseudomonadota</taxon>
        <taxon>Gammaproteobacteria</taxon>
        <taxon>Enterobacterales</taxon>
        <taxon>Morganellaceae</taxon>
        <taxon>Photorhabdus</taxon>
    </lineage>
</organism>
<gene>
    <name evidence="1" type="ORF">Ppb6_00602</name>
</gene>
<dbReference type="EMBL" id="LOMY01000018">
    <property type="protein sequence ID" value="OCQ54290.1"/>
    <property type="molecule type" value="Genomic_DNA"/>
</dbReference>
<dbReference type="Proteomes" id="UP000093476">
    <property type="component" value="Unassembled WGS sequence"/>
</dbReference>
<protein>
    <submittedName>
        <fullName evidence="1">Uncharacterized protein</fullName>
    </submittedName>
</protein>
<name>A0A1C0U8M6_9GAMM</name>
<proteinExistence type="predicted"/>